<proteinExistence type="predicted"/>
<feature type="region of interest" description="Disordered" evidence="1">
    <location>
        <begin position="26"/>
        <end position="55"/>
    </location>
</feature>
<evidence type="ECO:0000313" key="2">
    <source>
        <dbReference type="EMBL" id="KAL1496484.1"/>
    </source>
</evidence>
<dbReference type="AlphaFoldDB" id="A0AB34IF74"/>
<keyword evidence="3" id="KW-1185">Reference proteome</keyword>
<reference evidence="2 3" key="1">
    <citation type="journal article" date="2024" name="Science">
        <title>Giant polyketide synthase enzymes in the biosynthesis of giant marine polyether toxins.</title>
        <authorList>
            <person name="Fallon T.R."/>
            <person name="Shende V.V."/>
            <person name="Wierzbicki I.H."/>
            <person name="Pendleton A.L."/>
            <person name="Watervoot N.F."/>
            <person name="Auber R.P."/>
            <person name="Gonzalez D.J."/>
            <person name="Wisecaver J.H."/>
            <person name="Moore B.S."/>
        </authorList>
    </citation>
    <scope>NUCLEOTIDE SEQUENCE [LARGE SCALE GENOMIC DNA]</scope>
    <source>
        <strain evidence="2 3">12B1</strain>
    </source>
</reference>
<evidence type="ECO:0000313" key="3">
    <source>
        <dbReference type="Proteomes" id="UP001515480"/>
    </source>
</evidence>
<evidence type="ECO:0000256" key="1">
    <source>
        <dbReference type="SAM" id="MobiDB-lite"/>
    </source>
</evidence>
<accession>A0AB34IF74</accession>
<gene>
    <name evidence="2" type="ORF">AB1Y20_016438</name>
</gene>
<feature type="region of interest" description="Disordered" evidence="1">
    <location>
        <begin position="109"/>
        <end position="129"/>
    </location>
</feature>
<dbReference type="EMBL" id="JBGBPQ010000029">
    <property type="protein sequence ID" value="KAL1496484.1"/>
    <property type="molecule type" value="Genomic_DNA"/>
</dbReference>
<protein>
    <submittedName>
        <fullName evidence="2">Uncharacterized protein</fullName>
    </submittedName>
</protein>
<comment type="caution">
    <text evidence="2">The sequence shown here is derived from an EMBL/GenBank/DDBJ whole genome shotgun (WGS) entry which is preliminary data.</text>
</comment>
<sequence>MSLKDTILPPADGDAAGISLVSHDAASPSLTRVSHASSADSSSGRSRKRTTSSSKLRLSLRPFRDALIGRSSKAKRTMHELVGEFLSDEVLQAERYLRALAAPSASLVEEEEAAAEAPPPPPPRRPPVEWRRGEAAAYKPAQLTGLEWHDGVRPLLAAVYRAVSPRALDELPPDEAYELVCRQCQKAAGRILLPQGKDETAADYKKRSEAQRLCTTLILPRSSCEGVSTFQTRMVLIRSLARMYGADMVPWILPHQPSETALQVEQRLDGQARAWTPTLPIPYP</sequence>
<organism evidence="2 3">
    <name type="scientific">Prymnesium parvum</name>
    <name type="common">Toxic golden alga</name>
    <dbReference type="NCBI Taxonomy" id="97485"/>
    <lineage>
        <taxon>Eukaryota</taxon>
        <taxon>Haptista</taxon>
        <taxon>Haptophyta</taxon>
        <taxon>Prymnesiophyceae</taxon>
        <taxon>Prymnesiales</taxon>
        <taxon>Prymnesiaceae</taxon>
        <taxon>Prymnesium</taxon>
    </lineage>
</organism>
<feature type="non-terminal residue" evidence="2">
    <location>
        <position position="284"/>
    </location>
</feature>
<feature type="region of interest" description="Disordered" evidence="1">
    <location>
        <begin position="1"/>
        <end position="20"/>
    </location>
</feature>
<feature type="compositionally biased region" description="Low complexity" evidence="1">
    <location>
        <begin position="32"/>
        <end position="44"/>
    </location>
</feature>
<dbReference type="Proteomes" id="UP001515480">
    <property type="component" value="Unassembled WGS sequence"/>
</dbReference>
<name>A0AB34IF74_PRYPA</name>